<dbReference type="EMBL" id="CP071503">
    <property type="protein sequence ID" value="QSX33706.1"/>
    <property type="molecule type" value="Genomic_DNA"/>
</dbReference>
<comment type="function">
    <text evidence="7">Catalyzes the 6-electron oxidation of protoporphyrinogen IX to form protoporphyrin IX; under anaerobic conditions uses menaquinone as an electron acceptor, under aerobic conditions uses ubiquinone as an electron acceptor.</text>
</comment>
<evidence type="ECO:0000313" key="9">
    <source>
        <dbReference type="EMBL" id="QSX33706.1"/>
    </source>
</evidence>
<keyword evidence="2 7" id="KW-0288">FMN</keyword>
<evidence type="ECO:0000256" key="3">
    <source>
        <dbReference type="ARBA" id="ARBA00022741"/>
    </source>
</evidence>
<dbReference type="InterPro" id="IPR044264">
    <property type="entry name" value="HemG"/>
</dbReference>
<accession>A0ABX7QQG0</accession>
<gene>
    <name evidence="7 9" type="primary">hemG</name>
    <name evidence="9" type="ORF">JYB87_00075</name>
</gene>
<keyword evidence="1 7" id="KW-0285">Flavoprotein</keyword>
<comment type="similarity">
    <text evidence="7">Belongs to the HemG family.</text>
</comment>
<proteinExistence type="inferred from homology"/>
<evidence type="ECO:0000256" key="5">
    <source>
        <dbReference type="ARBA" id="ARBA00023136"/>
    </source>
</evidence>
<evidence type="ECO:0000259" key="8">
    <source>
        <dbReference type="Pfam" id="PF12724"/>
    </source>
</evidence>
<dbReference type="RefSeq" id="WP_207354917.1">
    <property type="nucleotide sequence ID" value="NZ_CP071503.1"/>
</dbReference>
<evidence type="ECO:0000256" key="1">
    <source>
        <dbReference type="ARBA" id="ARBA00022630"/>
    </source>
</evidence>
<keyword evidence="6 7" id="KW-0627">Porphyrin biosynthesis</keyword>
<evidence type="ECO:0000256" key="7">
    <source>
        <dbReference type="HAMAP-Rule" id="MF_00853"/>
    </source>
</evidence>
<comment type="catalytic activity">
    <reaction evidence="7">
        <text>protoporphyrinogen IX + 3 a ubiquinone = protoporphyrin IX + 3 a ubiquinol</text>
        <dbReference type="Rhea" id="RHEA:63936"/>
        <dbReference type="Rhea" id="RHEA-COMP:9565"/>
        <dbReference type="Rhea" id="RHEA-COMP:9566"/>
        <dbReference type="ChEBI" id="CHEBI:16389"/>
        <dbReference type="ChEBI" id="CHEBI:17976"/>
        <dbReference type="ChEBI" id="CHEBI:57306"/>
        <dbReference type="ChEBI" id="CHEBI:57307"/>
    </reaction>
</comment>
<dbReference type="PANTHER" id="PTHR38030">
    <property type="entry name" value="PROTOPORPHYRINOGEN IX DEHYDROGENASE [MENAQUINONE]"/>
    <property type="match status" value="1"/>
</dbReference>
<dbReference type="PANTHER" id="PTHR38030:SF2">
    <property type="entry name" value="PROTOPORPHYRINOGEN IX DEHYDROGENASE [QUINONE]"/>
    <property type="match status" value="1"/>
</dbReference>
<dbReference type="InterPro" id="IPR052200">
    <property type="entry name" value="Protoporphyrinogen_IX_DH"/>
</dbReference>
<organism evidence="9 10">
    <name type="scientific">Shewanella avicenniae</name>
    <dbReference type="NCBI Taxonomy" id="2814294"/>
    <lineage>
        <taxon>Bacteria</taxon>
        <taxon>Pseudomonadati</taxon>
        <taxon>Pseudomonadota</taxon>
        <taxon>Gammaproteobacteria</taxon>
        <taxon>Alteromonadales</taxon>
        <taxon>Shewanellaceae</taxon>
        <taxon>Shewanella</taxon>
    </lineage>
</organism>
<dbReference type="InterPro" id="IPR026816">
    <property type="entry name" value="Flavodoxin_dom"/>
</dbReference>
<evidence type="ECO:0000256" key="2">
    <source>
        <dbReference type="ARBA" id="ARBA00022643"/>
    </source>
</evidence>
<evidence type="ECO:0000256" key="4">
    <source>
        <dbReference type="ARBA" id="ARBA00023002"/>
    </source>
</evidence>
<name>A0ABX7QQG0_9GAMM</name>
<evidence type="ECO:0000256" key="6">
    <source>
        <dbReference type="ARBA" id="ARBA00023244"/>
    </source>
</evidence>
<sequence length="185" mass="21221">MKSVLILYFSRGGHTARISRHLMRSIAAEQCRCEMMDIREASKEGVDWDEWDAVVFGACVLYGTYDKTVFEFCEQHQLQLAEKGVSFYSVNVVARKPEKRILENNKYLQKFVKLSAWKPKDLKIIAGKVDYPSWGWLDSQMIRLIMKMTDGPTDPKTVIDYTDWNDVADYGKHIASLVKGSPSAE</sequence>
<dbReference type="GO" id="GO:0016491">
    <property type="term" value="F:oxidoreductase activity"/>
    <property type="evidence" value="ECO:0007669"/>
    <property type="project" value="UniProtKB-KW"/>
</dbReference>
<reference evidence="9 10" key="1">
    <citation type="submission" date="2021-03" db="EMBL/GenBank/DDBJ databases">
        <title>Novel species identification of genus Shewanella.</title>
        <authorList>
            <person name="Liu G."/>
            <person name="Zhang Q."/>
        </authorList>
    </citation>
    <scope>NUCLEOTIDE SEQUENCE [LARGE SCALE GENOMIC DNA]</scope>
    <source>
        <strain evidence="9 10">FJAT-51800</strain>
    </source>
</reference>
<evidence type="ECO:0000313" key="10">
    <source>
        <dbReference type="Proteomes" id="UP000662770"/>
    </source>
</evidence>
<keyword evidence="4 7" id="KW-0560">Oxidoreductase</keyword>
<dbReference type="NCBIfam" id="NF008316">
    <property type="entry name" value="PRK11104.1"/>
    <property type="match status" value="1"/>
</dbReference>
<comment type="cofactor">
    <cofactor evidence="7">
        <name>FMN</name>
        <dbReference type="ChEBI" id="CHEBI:58210"/>
    </cofactor>
    <text evidence="7">Binds 1 FMN non-covalently per subunit.</text>
</comment>
<dbReference type="Gene3D" id="3.40.50.360">
    <property type="match status" value="1"/>
</dbReference>
<comment type="pathway">
    <text evidence="7">Porphyrin-containing compound metabolism; protoporphyrin-IX biosynthesis; protoporphyrin-IX from protoporphyrinogen-IX: step 1/1.</text>
</comment>
<dbReference type="HAMAP" id="MF_00853">
    <property type="entry name" value="HemG"/>
    <property type="match status" value="1"/>
</dbReference>
<keyword evidence="5" id="KW-0472">Membrane</keyword>
<keyword evidence="7" id="KW-1003">Cell membrane</keyword>
<protein>
    <recommendedName>
        <fullName evidence="7">Protoporphyrinogen IX dehydrogenase [quinone]</fullName>
        <ecNumber evidence="7">1.3.5.3</ecNumber>
    </recommendedName>
    <alternativeName>
        <fullName evidence="7">Protoporphyrinogen IX dehydrogenase [menaquinone]</fullName>
    </alternativeName>
    <alternativeName>
        <fullName evidence="7">Protoporphyrinogen IX dehydrogenase [ubiquinone]</fullName>
    </alternativeName>
    <alternativeName>
        <fullName evidence="7">Protoporphyrinogen oxidase</fullName>
        <shortName evidence="7">PPO</shortName>
    </alternativeName>
</protein>
<comment type="catalytic activity">
    <reaction evidence="7">
        <text>protoporphyrinogen IX + 3 a quinone = protoporphyrin IX + 3 a quinol</text>
        <dbReference type="Rhea" id="RHEA:65032"/>
        <dbReference type="ChEBI" id="CHEBI:24646"/>
        <dbReference type="ChEBI" id="CHEBI:57306"/>
        <dbReference type="ChEBI" id="CHEBI:57307"/>
        <dbReference type="ChEBI" id="CHEBI:132124"/>
        <dbReference type="EC" id="1.3.5.3"/>
    </reaction>
</comment>
<comment type="subcellular location">
    <subcellularLocation>
        <location evidence="7">Cell membrane</location>
        <topology evidence="7">Peripheral membrane protein</topology>
    </subcellularLocation>
</comment>
<keyword evidence="3 7" id="KW-0547">Nucleotide-binding</keyword>
<dbReference type="InterPro" id="IPR029039">
    <property type="entry name" value="Flavoprotein-like_sf"/>
</dbReference>
<comment type="catalytic activity">
    <reaction evidence="7">
        <text>protoporphyrinogen IX + 3 a menaquinone = protoporphyrin IX + 3 a menaquinol</text>
        <dbReference type="Rhea" id="RHEA:27409"/>
        <dbReference type="Rhea" id="RHEA-COMP:9537"/>
        <dbReference type="Rhea" id="RHEA-COMP:9539"/>
        <dbReference type="ChEBI" id="CHEBI:16374"/>
        <dbReference type="ChEBI" id="CHEBI:18151"/>
        <dbReference type="ChEBI" id="CHEBI:57306"/>
        <dbReference type="ChEBI" id="CHEBI:57307"/>
        <dbReference type="EC" id="1.3.5.3"/>
    </reaction>
</comment>
<feature type="domain" description="Flavodoxin" evidence="8">
    <location>
        <begin position="5"/>
        <end position="155"/>
    </location>
</feature>
<dbReference type="SUPFAM" id="SSF52218">
    <property type="entry name" value="Flavoproteins"/>
    <property type="match status" value="1"/>
</dbReference>
<keyword evidence="10" id="KW-1185">Reference proteome</keyword>
<dbReference type="EC" id="1.3.5.3" evidence="7"/>
<dbReference type="Proteomes" id="UP000662770">
    <property type="component" value="Chromosome"/>
</dbReference>
<dbReference type="Pfam" id="PF12724">
    <property type="entry name" value="Flavodoxin_5"/>
    <property type="match status" value="1"/>
</dbReference>